<dbReference type="RefSeq" id="WP_155475462.1">
    <property type="nucleotide sequence ID" value="NZ_WNKU01000003.1"/>
</dbReference>
<comment type="caution">
    <text evidence="1">The sequence shown here is derived from an EMBL/GenBank/DDBJ whole genome shotgun (WGS) entry which is preliminary data.</text>
</comment>
<dbReference type="EMBL" id="WNKU01000003">
    <property type="protein sequence ID" value="MTV48366.1"/>
    <property type="molecule type" value="Genomic_DNA"/>
</dbReference>
<name>A0A6I3SHR3_HELMO</name>
<evidence type="ECO:0000313" key="1">
    <source>
        <dbReference type="EMBL" id="MTV48366.1"/>
    </source>
</evidence>
<accession>A0A6I3SHR3</accession>
<proteinExistence type="predicted"/>
<protein>
    <submittedName>
        <fullName evidence="1">Uncharacterized protein</fullName>
    </submittedName>
</protein>
<gene>
    <name evidence="1" type="ORF">GJ688_05140</name>
</gene>
<keyword evidence="2" id="KW-1185">Reference proteome</keyword>
<dbReference type="Proteomes" id="UP000430670">
    <property type="component" value="Unassembled WGS sequence"/>
</dbReference>
<dbReference type="AlphaFoldDB" id="A0A6I3SHR3"/>
<sequence length="73" mass="8428">MKVVFMPHVDPQNAVYESEFDAAEISALIGSDYVVIQEPEKTSHYKVKSRILKVDTNKSVKHLYVAVEKKYER</sequence>
<evidence type="ECO:0000313" key="2">
    <source>
        <dbReference type="Proteomes" id="UP000430670"/>
    </source>
</evidence>
<reference evidence="1 2" key="1">
    <citation type="submission" date="2019-11" db="EMBL/GenBank/DDBJ databases">
        <title>Whole-genome sequence of a the green, strictly anaerobic photosynthetic bacterium Heliobacillus mobilis DSM 6151.</title>
        <authorList>
            <person name="Kyndt J.A."/>
            <person name="Meyer T.E."/>
        </authorList>
    </citation>
    <scope>NUCLEOTIDE SEQUENCE [LARGE SCALE GENOMIC DNA]</scope>
    <source>
        <strain evidence="1 2">DSM 6151</strain>
    </source>
</reference>
<organism evidence="1 2">
    <name type="scientific">Heliobacterium mobile</name>
    <name type="common">Heliobacillus mobilis</name>
    <dbReference type="NCBI Taxonomy" id="28064"/>
    <lineage>
        <taxon>Bacteria</taxon>
        <taxon>Bacillati</taxon>
        <taxon>Bacillota</taxon>
        <taxon>Clostridia</taxon>
        <taxon>Eubacteriales</taxon>
        <taxon>Heliobacteriaceae</taxon>
        <taxon>Heliobacterium</taxon>
    </lineage>
</organism>